<organism evidence="3 4">
    <name type="scientific">Polynucleobacter paneuropaeus</name>
    <dbReference type="NCBI Taxonomy" id="2527775"/>
    <lineage>
        <taxon>Bacteria</taxon>
        <taxon>Pseudomonadati</taxon>
        <taxon>Pseudomonadota</taxon>
        <taxon>Betaproteobacteria</taxon>
        <taxon>Burkholderiales</taxon>
        <taxon>Burkholderiaceae</taxon>
        <taxon>Polynucleobacter</taxon>
    </lineage>
</organism>
<dbReference type="Proteomes" id="UP000248592">
    <property type="component" value="Chromosome"/>
</dbReference>
<gene>
    <name evidence="3" type="ORF">Pas1_02115</name>
</gene>
<dbReference type="Pfam" id="PF04264">
    <property type="entry name" value="YceI"/>
    <property type="match status" value="1"/>
</dbReference>
<name>A0A2Z4JRB2_9BURK</name>
<sequence length="191" mass="20315">MSRSSKALAVLSASLILGGIIPAVNAAEFSAIDAAKSKITFTTKLMGSNLNGGFSKFSGKVDFNPDQPEKAKANLVIEIASFNAGGDDLQEEARGKDWFNTKSFPTANFVSDSVKNLGNNRLEIAGKLSIKGKAMPLTMAVTYQVQGKRVIFDSSFQLLRLDYGLGAGNWADTSAVANEVPVKVHLVLNSN</sequence>
<evidence type="ECO:0000259" key="2">
    <source>
        <dbReference type="SMART" id="SM00867"/>
    </source>
</evidence>
<protein>
    <submittedName>
        <fullName evidence="3">Polyisoprenoid-binding protein</fullName>
    </submittedName>
</protein>
<reference evidence="4" key="1">
    <citation type="submission" date="2018-06" db="EMBL/GenBank/DDBJ databases">
        <title>Description of a new Polynucleobacter species.</title>
        <authorList>
            <person name="Hahn M.W."/>
        </authorList>
    </citation>
    <scope>NUCLEOTIDE SEQUENCE [LARGE SCALE GENOMIC DNA]</scope>
    <source>
        <strain evidence="4">MG-25-Pas1-D2</strain>
    </source>
</reference>
<dbReference type="PANTHER" id="PTHR34406:SF1">
    <property type="entry name" value="PROTEIN YCEI"/>
    <property type="match status" value="1"/>
</dbReference>
<feature type="chain" id="PRO_5016280635" evidence="1">
    <location>
        <begin position="27"/>
        <end position="191"/>
    </location>
</feature>
<keyword evidence="1" id="KW-0732">Signal</keyword>
<dbReference type="AlphaFoldDB" id="A0A2Z4JRB2"/>
<dbReference type="SUPFAM" id="SSF101874">
    <property type="entry name" value="YceI-like"/>
    <property type="match status" value="1"/>
</dbReference>
<dbReference type="EMBL" id="CP030085">
    <property type="protein sequence ID" value="AWW49276.1"/>
    <property type="molecule type" value="Genomic_DNA"/>
</dbReference>
<evidence type="ECO:0000313" key="4">
    <source>
        <dbReference type="Proteomes" id="UP000248592"/>
    </source>
</evidence>
<dbReference type="RefSeq" id="WP_112294378.1">
    <property type="nucleotide sequence ID" value="NZ_CBCSBS010000001.1"/>
</dbReference>
<dbReference type="InterPro" id="IPR007372">
    <property type="entry name" value="Lipid/polyisoprenoid-bd_YceI"/>
</dbReference>
<accession>A0A2Z4JRB2</accession>
<proteinExistence type="predicted"/>
<dbReference type="SMART" id="SM00867">
    <property type="entry name" value="YceI"/>
    <property type="match status" value="1"/>
</dbReference>
<dbReference type="PANTHER" id="PTHR34406">
    <property type="entry name" value="PROTEIN YCEI"/>
    <property type="match status" value="1"/>
</dbReference>
<dbReference type="Gene3D" id="2.40.128.110">
    <property type="entry name" value="Lipid/polyisoprenoid-binding, YceI-like"/>
    <property type="match status" value="1"/>
</dbReference>
<evidence type="ECO:0000313" key="3">
    <source>
        <dbReference type="EMBL" id="AWW49276.1"/>
    </source>
</evidence>
<feature type="signal peptide" evidence="1">
    <location>
        <begin position="1"/>
        <end position="26"/>
    </location>
</feature>
<dbReference type="InterPro" id="IPR036761">
    <property type="entry name" value="TTHA0802/YceI-like_sf"/>
</dbReference>
<feature type="domain" description="Lipid/polyisoprenoid-binding YceI-like" evidence="2">
    <location>
        <begin position="29"/>
        <end position="189"/>
    </location>
</feature>
<evidence type="ECO:0000256" key="1">
    <source>
        <dbReference type="SAM" id="SignalP"/>
    </source>
</evidence>